<keyword evidence="4" id="KW-1185">Reference proteome</keyword>
<evidence type="ECO:0000313" key="3">
    <source>
        <dbReference type="EMBL" id="EKF16856.1"/>
    </source>
</evidence>
<dbReference type="Proteomes" id="UP000006786">
    <property type="component" value="Unassembled WGS sequence"/>
</dbReference>
<dbReference type="RefSeq" id="WP_008599293.1">
    <property type="nucleotide sequence ID" value="NZ_AMRM01000039.1"/>
</dbReference>
<feature type="transmembrane region" description="Helical" evidence="2">
    <location>
        <begin position="241"/>
        <end position="259"/>
    </location>
</feature>
<comment type="caution">
    <text evidence="3">The sequence shown here is derived from an EMBL/GenBank/DDBJ whole genome shotgun (WGS) entry which is preliminary data.</text>
</comment>
<accession>K2M498</accession>
<sequence length="339" mass="37319">MAGTTHEEAAKSLSRIQNFDAMSLSRVDALGSELNFLEAVPAANNIINLFSQFPAQHLDDLPEAQASIIKGQADSAYSLFESILNFDPKQGDAYANRTALIKSLETQYEPLFTQIMGLIAYGSSRQRDFSAIEREARAAVQAAKDRADEAAKQLEDRQVEAQRILEEVRRVAAEQGVSKQATYFKEEGDEHTTAAEKWRWLTIYSAIGLGAYAALSATFHRWPILKPSGTYDAFQLGLSKVLVFAVIAYMLFLCARNFLAHKHNSIVNRHRYNALLTFNALADAANGPDSRDIVLTHASNCIFTPQETGYSKGSTHTDNTANIIQSLPRLVSPSGSNPS</sequence>
<proteinExistence type="predicted"/>
<keyword evidence="2" id="KW-0812">Transmembrane</keyword>
<gene>
    <name evidence="3" type="ORF">NA2_20916</name>
</gene>
<evidence type="ECO:0000256" key="1">
    <source>
        <dbReference type="SAM" id="Coils"/>
    </source>
</evidence>
<keyword evidence="2" id="KW-1133">Transmembrane helix</keyword>
<keyword evidence="2" id="KW-0472">Membrane</keyword>
<dbReference type="EMBL" id="AMRM01000039">
    <property type="protein sequence ID" value="EKF16856.1"/>
    <property type="molecule type" value="Genomic_DNA"/>
</dbReference>
<organism evidence="3 4">
    <name type="scientific">Nitratireductor pacificus pht-3B</name>
    <dbReference type="NCBI Taxonomy" id="391937"/>
    <lineage>
        <taxon>Bacteria</taxon>
        <taxon>Pseudomonadati</taxon>
        <taxon>Pseudomonadota</taxon>
        <taxon>Alphaproteobacteria</taxon>
        <taxon>Hyphomicrobiales</taxon>
        <taxon>Phyllobacteriaceae</taxon>
        <taxon>Nitratireductor</taxon>
    </lineage>
</organism>
<name>K2M498_9HYPH</name>
<dbReference type="OrthoDB" id="5510751at2"/>
<reference evidence="3 4" key="1">
    <citation type="journal article" date="2012" name="J. Bacteriol.">
        <title>Genome Sequence of Nitratireductor pacificus Type Strain pht-3B.</title>
        <authorList>
            <person name="Lai Q."/>
            <person name="Li G."/>
            <person name="Shao Z."/>
        </authorList>
    </citation>
    <scope>NUCLEOTIDE SEQUENCE [LARGE SCALE GENOMIC DNA]</scope>
    <source>
        <strain evidence="4">pht-3B</strain>
    </source>
</reference>
<evidence type="ECO:0000313" key="4">
    <source>
        <dbReference type="Proteomes" id="UP000006786"/>
    </source>
</evidence>
<keyword evidence="1" id="KW-0175">Coiled coil</keyword>
<feature type="transmembrane region" description="Helical" evidence="2">
    <location>
        <begin position="201"/>
        <end position="221"/>
    </location>
</feature>
<dbReference type="eggNOG" id="ENOG502Z944">
    <property type="taxonomic scope" value="Bacteria"/>
</dbReference>
<protein>
    <submittedName>
        <fullName evidence="3">Uncharacterized protein</fullName>
    </submittedName>
</protein>
<evidence type="ECO:0000256" key="2">
    <source>
        <dbReference type="SAM" id="Phobius"/>
    </source>
</evidence>
<feature type="coiled-coil region" evidence="1">
    <location>
        <begin position="133"/>
        <end position="171"/>
    </location>
</feature>
<dbReference type="AlphaFoldDB" id="K2M498"/>